<dbReference type="InterPro" id="IPR011021">
    <property type="entry name" value="Arrestin-like_N"/>
</dbReference>
<reference evidence="3" key="1">
    <citation type="submission" date="2022-07" db="EMBL/GenBank/DDBJ databases">
        <title>Phylogenomic reconstructions and comparative analyses of Kickxellomycotina fungi.</title>
        <authorList>
            <person name="Reynolds N.K."/>
            <person name="Stajich J.E."/>
            <person name="Barry K."/>
            <person name="Grigoriev I.V."/>
            <person name="Crous P."/>
            <person name="Smith M.E."/>
        </authorList>
    </citation>
    <scope>NUCLEOTIDE SEQUENCE</scope>
    <source>
        <strain evidence="3">BCRC 34381</strain>
    </source>
</reference>
<dbReference type="GO" id="GO:0015031">
    <property type="term" value="P:protein transport"/>
    <property type="evidence" value="ECO:0007669"/>
    <property type="project" value="TreeGrafter"/>
</dbReference>
<keyword evidence="4" id="KW-1185">Reference proteome</keyword>
<dbReference type="PANTHER" id="PTHR11188">
    <property type="entry name" value="ARRESTIN DOMAIN CONTAINING PROTEIN"/>
    <property type="match status" value="1"/>
</dbReference>
<evidence type="ECO:0000313" key="4">
    <source>
        <dbReference type="Proteomes" id="UP001143981"/>
    </source>
</evidence>
<dbReference type="EMBL" id="JANBOI010001274">
    <property type="protein sequence ID" value="KAJ1726986.1"/>
    <property type="molecule type" value="Genomic_DNA"/>
</dbReference>
<dbReference type="Proteomes" id="UP001143981">
    <property type="component" value="Unassembled WGS sequence"/>
</dbReference>
<proteinExistence type="predicted"/>
<protein>
    <recommendedName>
        <fullName evidence="2">Arrestin-like N-terminal domain-containing protein</fullName>
    </recommendedName>
</protein>
<dbReference type="Gene3D" id="2.60.40.640">
    <property type="match status" value="1"/>
</dbReference>
<dbReference type="InterPro" id="IPR050357">
    <property type="entry name" value="Arrestin_domain-protein"/>
</dbReference>
<gene>
    <name evidence="3" type="ORF">LPJ61_004830</name>
</gene>
<comment type="caution">
    <text evidence="3">The sequence shown here is derived from an EMBL/GenBank/DDBJ whole genome shotgun (WGS) entry which is preliminary data.</text>
</comment>
<feature type="domain" description="Arrestin-like N-terminal" evidence="2">
    <location>
        <begin position="25"/>
        <end position="144"/>
    </location>
</feature>
<dbReference type="Pfam" id="PF00339">
    <property type="entry name" value="Arrestin_N"/>
    <property type="match status" value="1"/>
</dbReference>
<name>A0A9W8CUB4_9FUNG</name>
<dbReference type="InterPro" id="IPR014752">
    <property type="entry name" value="Arrestin-like_C"/>
</dbReference>
<dbReference type="OrthoDB" id="2333384at2759"/>
<dbReference type="PANTHER" id="PTHR11188:SF173">
    <property type="entry name" value="PROTEIN TTM-2"/>
    <property type="match status" value="1"/>
</dbReference>
<sequence>MSASVFEIRFPAYTSGGTPRCAPKSTLAGVVYLHITEPLQAACLSLSLVGSERISLAPASVNSAWPQTVTAPAAAKPRSVKKVYFNQSTVLWGDGKLRESGVLPEGVHMFHFSCEFPRINYPQSKTTSEYEIKYMLRAKLLGPRDSREPTLMTAAQDVDYIPETVAQLLPAHTDSAIARYAFCDNTVDADGQQWAFHLSATGLQQAFSPGGAVDLQLRITGQRTLRKLQFCLIEQTDCFYPHVPEPHEEQLDIGRRLWSSQRVLCEPTALHFERDSCVPAVDLCSSHMGGKGQSRSGLSTYHAQLHVRLPADAQVLHESGFLRFTCFVQLTLSAGSTAWGAGPARSALVKVPIPIVTRVLSENAAALAPPPLSCTSDTRTPHHAASLSTVSRRQSSGAASVCSSGVYTRPRGPSTSSSVKTDVDSLDLPGLGSDAECGPADPPLKHGRSIADLGARLQQFIPRRLPSASFYGRHNRPQPLDCQQQPPASADARRLPFAGRAVSHGRISDHFQPQWSMADLPPMPKSAGAVSALGAYSSAHASQSTLFNSPLARSASLGAANDSDSVQSAIGTRPPSSVPHCAQQQQQQVAASTPSAVPVQTGGSRFSLTFLLWLREMFNEEANAAALSCLISGHDSDEGSAIPRAICRAPVASASLSRPGQPQARRGEYRSRDFSLGFGGMGLGKRNKRSSVVSLSSMVASSDRVRPRLEAVMASFRDPVTSLVATWTALGSSGRPQSMHYHPAHAQKEQMARNGDAAATAGVLPASRFSRLSAMSVSSNDTACASNGCLSLPKDVLPPLPSPLSPLVDVSTATFDLDLLR</sequence>
<feature type="region of interest" description="Disordered" evidence="1">
    <location>
        <begin position="471"/>
        <end position="491"/>
    </location>
</feature>
<feature type="region of interest" description="Disordered" evidence="1">
    <location>
        <begin position="565"/>
        <end position="598"/>
    </location>
</feature>
<feature type="region of interest" description="Disordered" evidence="1">
    <location>
        <begin position="401"/>
        <end position="426"/>
    </location>
</feature>
<evidence type="ECO:0000256" key="1">
    <source>
        <dbReference type="SAM" id="MobiDB-lite"/>
    </source>
</evidence>
<dbReference type="AlphaFoldDB" id="A0A9W8CUB4"/>
<evidence type="ECO:0000259" key="2">
    <source>
        <dbReference type="Pfam" id="PF00339"/>
    </source>
</evidence>
<evidence type="ECO:0000313" key="3">
    <source>
        <dbReference type="EMBL" id="KAJ1726986.1"/>
    </source>
</evidence>
<dbReference type="GO" id="GO:0005737">
    <property type="term" value="C:cytoplasm"/>
    <property type="evidence" value="ECO:0007669"/>
    <property type="project" value="TreeGrafter"/>
</dbReference>
<accession>A0A9W8CUB4</accession>
<organism evidence="3 4">
    <name type="scientific">Coemansia biformis</name>
    <dbReference type="NCBI Taxonomy" id="1286918"/>
    <lineage>
        <taxon>Eukaryota</taxon>
        <taxon>Fungi</taxon>
        <taxon>Fungi incertae sedis</taxon>
        <taxon>Zoopagomycota</taxon>
        <taxon>Kickxellomycotina</taxon>
        <taxon>Kickxellomycetes</taxon>
        <taxon>Kickxellales</taxon>
        <taxon>Kickxellaceae</taxon>
        <taxon>Coemansia</taxon>
    </lineage>
</organism>